<dbReference type="InterPro" id="IPR007110">
    <property type="entry name" value="Ig-like_dom"/>
</dbReference>
<evidence type="ECO:0000313" key="3">
    <source>
        <dbReference type="EMBL" id="GFN88565.1"/>
    </source>
</evidence>
<name>A0AAV3YMU9_9GAST</name>
<dbReference type="SUPFAM" id="SSF48726">
    <property type="entry name" value="Immunoglobulin"/>
    <property type="match status" value="2"/>
</dbReference>
<dbReference type="PANTHER" id="PTHR23279:SF36">
    <property type="entry name" value="DEFECTIVE PROBOSCIS EXTENSION RESPONSE 9, ISOFORM A"/>
    <property type="match status" value="1"/>
</dbReference>
<dbReference type="InterPro" id="IPR003599">
    <property type="entry name" value="Ig_sub"/>
</dbReference>
<dbReference type="InterPro" id="IPR037448">
    <property type="entry name" value="Zig-8"/>
</dbReference>
<dbReference type="SMART" id="SM00408">
    <property type="entry name" value="IGc2"/>
    <property type="match status" value="2"/>
</dbReference>
<dbReference type="InterPro" id="IPR003598">
    <property type="entry name" value="Ig_sub2"/>
</dbReference>
<accession>A0AAV3YMU9</accession>
<evidence type="ECO:0000256" key="1">
    <source>
        <dbReference type="SAM" id="MobiDB-lite"/>
    </source>
</evidence>
<dbReference type="Gene3D" id="2.60.40.10">
    <property type="entry name" value="Immunoglobulins"/>
    <property type="match status" value="2"/>
</dbReference>
<protein>
    <submittedName>
        <fullName evidence="3">Hemicentin-1</fullName>
    </submittedName>
</protein>
<dbReference type="GO" id="GO:0050808">
    <property type="term" value="P:synapse organization"/>
    <property type="evidence" value="ECO:0007669"/>
    <property type="project" value="TreeGrafter"/>
</dbReference>
<dbReference type="Pfam" id="PF07679">
    <property type="entry name" value="I-set"/>
    <property type="match status" value="1"/>
</dbReference>
<feature type="region of interest" description="Disordered" evidence="1">
    <location>
        <begin position="1"/>
        <end position="40"/>
    </location>
</feature>
<dbReference type="SMART" id="SM00409">
    <property type="entry name" value="IG"/>
    <property type="match status" value="2"/>
</dbReference>
<proteinExistence type="predicted"/>
<dbReference type="InterPro" id="IPR013098">
    <property type="entry name" value="Ig_I-set"/>
</dbReference>
<evidence type="ECO:0000313" key="4">
    <source>
        <dbReference type="Proteomes" id="UP000735302"/>
    </source>
</evidence>
<reference evidence="3 4" key="1">
    <citation type="journal article" date="2021" name="Elife">
        <title>Chloroplast acquisition without the gene transfer in kleptoplastic sea slugs, Plakobranchus ocellatus.</title>
        <authorList>
            <person name="Maeda T."/>
            <person name="Takahashi S."/>
            <person name="Yoshida T."/>
            <person name="Shimamura S."/>
            <person name="Takaki Y."/>
            <person name="Nagai Y."/>
            <person name="Toyoda A."/>
            <person name="Suzuki Y."/>
            <person name="Arimoto A."/>
            <person name="Ishii H."/>
            <person name="Satoh N."/>
            <person name="Nishiyama T."/>
            <person name="Hasebe M."/>
            <person name="Maruyama T."/>
            <person name="Minagawa J."/>
            <person name="Obokata J."/>
            <person name="Shigenobu S."/>
        </authorList>
    </citation>
    <scope>NUCLEOTIDE SEQUENCE [LARGE SCALE GENOMIC DNA]</scope>
</reference>
<dbReference type="CDD" id="cd00096">
    <property type="entry name" value="Ig"/>
    <property type="match status" value="1"/>
</dbReference>
<feature type="domain" description="Ig-like" evidence="2">
    <location>
        <begin position="197"/>
        <end position="290"/>
    </location>
</feature>
<comment type="caution">
    <text evidence="3">The sequence shown here is derived from an EMBL/GenBank/DDBJ whole genome shotgun (WGS) entry which is preliminary data.</text>
</comment>
<sequence>MNSFDMYSDPDQGNNAPVSKISQATPISQTEERDQWEPQDAILQPITSQASGRKWWIQLPATSSGLRLNDTTEQRALELYGNHPYFMSTPDFYTVEVGKMAVLKCAVTNLEDKQVIWRKASDSNPLTVGLESFYNTNRIVVQHLPRASQWNLVIHDVRLTDSGVYECQVSSKLRHLRQHVLLTVKEKEAETTHMPKPGIKVSGLAYVDIGDQIYLICNATGLEHSPSTIDWFRNGNKLTSRGKKVEIKDFVAVTSRTVVSFLQISDAQLSDSGVYVCRTSNLQIADLRVTVLNSDTSNVKR</sequence>
<dbReference type="GO" id="GO:0032589">
    <property type="term" value="C:neuron projection membrane"/>
    <property type="evidence" value="ECO:0007669"/>
    <property type="project" value="TreeGrafter"/>
</dbReference>
<keyword evidence="4" id="KW-1185">Reference proteome</keyword>
<feature type="non-terminal residue" evidence="3">
    <location>
        <position position="301"/>
    </location>
</feature>
<dbReference type="InterPro" id="IPR036179">
    <property type="entry name" value="Ig-like_dom_sf"/>
</dbReference>
<evidence type="ECO:0000259" key="2">
    <source>
        <dbReference type="PROSITE" id="PS50835"/>
    </source>
</evidence>
<dbReference type="AlphaFoldDB" id="A0AAV3YMU9"/>
<dbReference type="Proteomes" id="UP000735302">
    <property type="component" value="Unassembled WGS sequence"/>
</dbReference>
<dbReference type="Pfam" id="PF13927">
    <property type="entry name" value="Ig_3"/>
    <property type="match status" value="1"/>
</dbReference>
<dbReference type="PROSITE" id="PS50835">
    <property type="entry name" value="IG_LIKE"/>
    <property type="match status" value="2"/>
</dbReference>
<gene>
    <name evidence="3" type="ORF">PoB_001507100</name>
</gene>
<feature type="domain" description="Ig-like" evidence="2">
    <location>
        <begin position="84"/>
        <end position="183"/>
    </location>
</feature>
<organism evidence="3 4">
    <name type="scientific">Plakobranchus ocellatus</name>
    <dbReference type="NCBI Taxonomy" id="259542"/>
    <lineage>
        <taxon>Eukaryota</taxon>
        <taxon>Metazoa</taxon>
        <taxon>Spiralia</taxon>
        <taxon>Lophotrochozoa</taxon>
        <taxon>Mollusca</taxon>
        <taxon>Gastropoda</taxon>
        <taxon>Heterobranchia</taxon>
        <taxon>Euthyneura</taxon>
        <taxon>Panpulmonata</taxon>
        <taxon>Sacoglossa</taxon>
        <taxon>Placobranchoidea</taxon>
        <taxon>Plakobranchidae</taxon>
        <taxon>Plakobranchus</taxon>
    </lineage>
</organism>
<dbReference type="PANTHER" id="PTHR23279">
    <property type="entry name" value="DEFECTIVE PROBOSCIS EXTENSION RESPONSE DPR -RELATED"/>
    <property type="match status" value="1"/>
</dbReference>
<dbReference type="InterPro" id="IPR013783">
    <property type="entry name" value="Ig-like_fold"/>
</dbReference>
<dbReference type="EMBL" id="BLXT01001860">
    <property type="protein sequence ID" value="GFN88565.1"/>
    <property type="molecule type" value="Genomic_DNA"/>
</dbReference>
<feature type="compositionally biased region" description="Polar residues" evidence="1">
    <location>
        <begin position="1"/>
        <end position="29"/>
    </location>
</feature>